<proteinExistence type="predicted"/>
<dbReference type="InterPro" id="IPR036736">
    <property type="entry name" value="ACP-like_sf"/>
</dbReference>
<accession>A0AAN7V1N9</accession>
<organism evidence="2 3">
    <name type="scientific">Xylaria bambusicola</name>
    <dbReference type="NCBI Taxonomy" id="326684"/>
    <lineage>
        <taxon>Eukaryota</taxon>
        <taxon>Fungi</taxon>
        <taxon>Dikarya</taxon>
        <taxon>Ascomycota</taxon>
        <taxon>Pezizomycotina</taxon>
        <taxon>Sordariomycetes</taxon>
        <taxon>Xylariomycetidae</taxon>
        <taxon>Xylariales</taxon>
        <taxon>Xylariaceae</taxon>
        <taxon>Xylaria</taxon>
    </lineage>
</organism>
<keyword evidence="3" id="KW-1185">Reference proteome</keyword>
<evidence type="ECO:0000259" key="1">
    <source>
        <dbReference type="Pfam" id="PF00550"/>
    </source>
</evidence>
<sequence length="275" mass="30279">MLNIHYRSTTGDNFNMPSATSVGYLTHITALDSSTSDAVMMQHISHVLGMAVEDLSLTASFINQGGHSLLAIELALFCRSSGIKISVGFVLLAQSLQEILEMATISRNPISCAKFIENMEKKTWSANSTHPLDLENLMTMGTAMEVGTSPEIEPAYAGREVVLTEMQGSFIHSFINKLGTNVISFYETYKTDYIPSVMVAWEIVIKAEPIFRLYFAAAGNRNIMELPEAPFTWNEVAVESRAEYEAALEQDILPQTMEVSFDVITLLSEGISTVA</sequence>
<feature type="domain" description="Carrier" evidence="1">
    <location>
        <begin position="42"/>
        <end position="101"/>
    </location>
</feature>
<comment type="caution">
    <text evidence="2">The sequence shown here is derived from an EMBL/GenBank/DDBJ whole genome shotgun (WGS) entry which is preliminary data.</text>
</comment>
<dbReference type="SUPFAM" id="SSF47336">
    <property type="entry name" value="ACP-like"/>
    <property type="match status" value="1"/>
</dbReference>
<dbReference type="InterPro" id="IPR009081">
    <property type="entry name" value="PP-bd_ACP"/>
</dbReference>
<dbReference type="Proteomes" id="UP001305414">
    <property type="component" value="Unassembled WGS sequence"/>
</dbReference>
<dbReference type="Gene3D" id="1.10.1200.10">
    <property type="entry name" value="ACP-like"/>
    <property type="match status" value="1"/>
</dbReference>
<evidence type="ECO:0000313" key="3">
    <source>
        <dbReference type="Proteomes" id="UP001305414"/>
    </source>
</evidence>
<reference evidence="2 3" key="1">
    <citation type="submission" date="2023-10" db="EMBL/GenBank/DDBJ databases">
        <title>Draft genome sequence of Xylaria bambusicola isolate GMP-LS, the root and basal stem rot pathogen of sugarcane in Indonesia.</title>
        <authorList>
            <person name="Selvaraj P."/>
            <person name="Muralishankar V."/>
            <person name="Muruganantham S."/>
            <person name="Sp S."/>
            <person name="Haryani S."/>
            <person name="Lau K.J.X."/>
            <person name="Naqvi N.I."/>
        </authorList>
    </citation>
    <scope>NUCLEOTIDE SEQUENCE [LARGE SCALE GENOMIC DNA]</scope>
    <source>
        <strain evidence="2">GMP-LS</strain>
    </source>
</reference>
<evidence type="ECO:0000313" key="2">
    <source>
        <dbReference type="EMBL" id="KAK5636661.1"/>
    </source>
</evidence>
<dbReference type="Pfam" id="PF00550">
    <property type="entry name" value="PP-binding"/>
    <property type="match status" value="1"/>
</dbReference>
<gene>
    <name evidence="2" type="ORF">RRF57_012373</name>
</gene>
<name>A0AAN7V1N9_9PEZI</name>
<protein>
    <recommendedName>
        <fullName evidence="1">Carrier domain-containing protein</fullName>
    </recommendedName>
</protein>
<dbReference type="AlphaFoldDB" id="A0AAN7V1N9"/>
<dbReference type="EMBL" id="JAWHQM010000074">
    <property type="protein sequence ID" value="KAK5636661.1"/>
    <property type="molecule type" value="Genomic_DNA"/>
</dbReference>